<dbReference type="AlphaFoldDB" id="A0AAN9T3X6"/>
<evidence type="ECO:0000313" key="3">
    <source>
        <dbReference type="EMBL" id="KAK7406203.1"/>
    </source>
</evidence>
<name>A0AAN9T3X6_PSOTE</name>
<dbReference type="PANTHER" id="PTHR46431:SF9">
    <property type="entry name" value="SNARE ASSOCIATED GOLGI FAMILY PROTEIN-RELATED"/>
    <property type="match status" value="1"/>
</dbReference>
<gene>
    <name evidence="3" type="ORF">VNO78_07823</name>
</gene>
<dbReference type="PANTHER" id="PTHR46431">
    <property type="entry name" value="EXPRESSED PROTEIN"/>
    <property type="match status" value="1"/>
</dbReference>
<keyword evidence="1" id="KW-0472">Membrane</keyword>
<dbReference type="Proteomes" id="UP001386955">
    <property type="component" value="Unassembled WGS sequence"/>
</dbReference>
<evidence type="ECO:0000256" key="1">
    <source>
        <dbReference type="SAM" id="Phobius"/>
    </source>
</evidence>
<feature type="transmembrane region" description="Helical" evidence="1">
    <location>
        <begin position="89"/>
        <end position="108"/>
    </location>
</feature>
<dbReference type="EMBL" id="JAYMYS010000002">
    <property type="protein sequence ID" value="KAK7406203.1"/>
    <property type="molecule type" value="Genomic_DNA"/>
</dbReference>
<sequence length="285" mass="32277">MTYDINVDGDHTRDVDHNHDGGEYVKLMWDPQSEATATNRRGLWYWVKLVLCFLCLGLFALVAFKWVVPLFIEKVIIPMINWERKTFSSPVLAFLVFASIALFPTLILPSSPSMWLAGMIFGYGLGFLLIMSAVAVGVSLPFLIGSIFHRKIEVWLEKYPKRASFLRSAGEGNWFHQLRAVALIRVSPFPYVLYNYCAVATNVKYWPYLFGSLVGMVPDIVVSIYTGILIKTLANVSHQNRTLSASQIILNVVGFCITVATIIIFTVYAKRQLKELQKEDDLLLQ</sequence>
<protein>
    <recommendedName>
        <fullName evidence="2">VTT domain-containing protein</fullName>
    </recommendedName>
</protein>
<dbReference type="Pfam" id="PF09335">
    <property type="entry name" value="VTT_dom"/>
    <property type="match status" value="1"/>
</dbReference>
<keyword evidence="1" id="KW-0812">Transmembrane</keyword>
<dbReference type="InterPro" id="IPR032816">
    <property type="entry name" value="VTT_dom"/>
</dbReference>
<evidence type="ECO:0000313" key="4">
    <source>
        <dbReference type="Proteomes" id="UP001386955"/>
    </source>
</evidence>
<feature type="transmembrane region" description="Helical" evidence="1">
    <location>
        <begin position="120"/>
        <end position="144"/>
    </location>
</feature>
<organism evidence="3 4">
    <name type="scientific">Psophocarpus tetragonolobus</name>
    <name type="common">Winged bean</name>
    <name type="synonym">Dolichos tetragonolobus</name>
    <dbReference type="NCBI Taxonomy" id="3891"/>
    <lineage>
        <taxon>Eukaryota</taxon>
        <taxon>Viridiplantae</taxon>
        <taxon>Streptophyta</taxon>
        <taxon>Embryophyta</taxon>
        <taxon>Tracheophyta</taxon>
        <taxon>Spermatophyta</taxon>
        <taxon>Magnoliopsida</taxon>
        <taxon>eudicotyledons</taxon>
        <taxon>Gunneridae</taxon>
        <taxon>Pentapetalae</taxon>
        <taxon>rosids</taxon>
        <taxon>fabids</taxon>
        <taxon>Fabales</taxon>
        <taxon>Fabaceae</taxon>
        <taxon>Papilionoideae</taxon>
        <taxon>50 kb inversion clade</taxon>
        <taxon>NPAAA clade</taxon>
        <taxon>indigoferoid/millettioid clade</taxon>
        <taxon>Phaseoleae</taxon>
        <taxon>Psophocarpus</taxon>
    </lineage>
</organism>
<feature type="transmembrane region" description="Helical" evidence="1">
    <location>
        <begin position="208"/>
        <end position="228"/>
    </location>
</feature>
<comment type="caution">
    <text evidence="3">The sequence shown here is derived from an EMBL/GenBank/DDBJ whole genome shotgun (WGS) entry which is preliminary data.</text>
</comment>
<feature type="domain" description="VTT" evidence="2">
    <location>
        <begin position="108"/>
        <end position="228"/>
    </location>
</feature>
<reference evidence="3 4" key="1">
    <citation type="submission" date="2024-01" db="EMBL/GenBank/DDBJ databases">
        <title>The genomes of 5 underutilized Papilionoideae crops provide insights into root nodulation and disease resistanc.</title>
        <authorList>
            <person name="Jiang F."/>
        </authorList>
    </citation>
    <scope>NUCLEOTIDE SEQUENCE [LARGE SCALE GENOMIC DNA]</scope>
    <source>
        <strain evidence="3">DUOXIRENSHENG_FW03</strain>
        <tissue evidence="3">Leaves</tissue>
    </source>
</reference>
<feature type="transmembrane region" description="Helical" evidence="1">
    <location>
        <begin position="43"/>
        <end position="68"/>
    </location>
</feature>
<accession>A0AAN9T3X6</accession>
<evidence type="ECO:0000259" key="2">
    <source>
        <dbReference type="Pfam" id="PF09335"/>
    </source>
</evidence>
<keyword evidence="1" id="KW-1133">Transmembrane helix</keyword>
<feature type="transmembrane region" description="Helical" evidence="1">
    <location>
        <begin position="248"/>
        <end position="269"/>
    </location>
</feature>
<proteinExistence type="predicted"/>
<keyword evidence="4" id="KW-1185">Reference proteome</keyword>